<gene>
    <name evidence="6" type="ORF">GC102_21735</name>
</gene>
<evidence type="ECO:0000256" key="1">
    <source>
        <dbReference type="ARBA" id="ARBA00023015"/>
    </source>
</evidence>
<keyword evidence="2" id="KW-0238">DNA-binding</keyword>
<organism evidence="6 7">
    <name type="scientific">Paenibacillus germinis</name>
    <dbReference type="NCBI Taxonomy" id="2654979"/>
    <lineage>
        <taxon>Bacteria</taxon>
        <taxon>Bacillati</taxon>
        <taxon>Bacillota</taxon>
        <taxon>Bacilli</taxon>
        <taxon>Bacillales</taxon>
        <taxon>Paenibacillaceae</taxon>
        <taxon>Paenibacillus</taxon>
    </lineage>
</organism>
<dbReference type="InterPro" id="IPR018060">
    <property type="entry name" value="HTH_AraC"/>
</dbReference>
<dbReference type="InterPro" id="IPR009057">
    <property type="entry name" value="Homeodomain-like_sf"/>
</dbReference>
<keyword evidence="4" id="KW-0812">Transmembrane</keyword>
<dbReference type="Gene3D" id="1.10.10.60">
    <property type="entry name" value="Homeodomain-like"/>
    <property type="match status" value="2"/>
</dbReference>
<reference evidence="6 7" key="1">
    <citation type="submission" date="2019-10" db="EMBL/GenBank/DDBJ databases">
        <title>Description of Paenibacillus choica sp. nov.</title>
        <authorList>
            <person name="Carlier A."/>
            <person name="Qi S."/>
        </authorList>
    </citation>
    <scope>NUCLEOTIDE SEQUENCE [LARGE SCALE GENOMIC DNA]</scope>
    <source>
        <strain evidence="6 7">LMG 31460</strain>
    </source>
</reference>
<keyword evidence="4" id="KW-1133">Transmembrane helix</keyword>
<dbReference type="EMBL" id="WHOC01000111">
    <property type="protein sequence ID" value="NOU88359.1"/>
    <property type="molecule type" value="Genomic_DNA"/>
</dbReference>
<dbReference type="PROSITE" id="PS00041">
    <property type="entry name" value="HTH_ARAC_FAMILY_1"/>
    <property type="match status" value="1"/>
</dbReference>
<evidence type="ECO:0000256" key="3">
    <source>
        <dbReference type="ARBA" id="ARBA00023163"/>
    </source>
</evidence>
<name>A0ABX1Z7T2_9BACL</name>
<dbReference type="SUPFAM" id="SSF46689">
    <property type="entry name" value="Homeodomain-like"/>
    <property type="match status" value="2"/>
</dbReference>
<dbReference type="PANTHER" id="PTHR43280:SF28">
    <property type="entry name" value="HTH-TYPE TRANSCRIPTIONAL ACTIVATOR RHAS"/>
    <property type="match status" value="1"/>
</dbReference>
<dbReference type="SMART" id="SM00342">
    <property type="entry name" value="HTH_ARAC"/>
    <property type="match status" value="1"/>
</dbReference>
<dbReference type="PROSITE" id="PS01124">
    <property type="entry name" value="HTH_ARAC_FAMILY_2"/>
    <property type="match status" value="1"/>
</dbReference>
<feature type="transmembrane region" description="Helical" evidence="4">
    <location>
        <begin position="297"/>
        <end position="320"/>
    </location>
</feature>
<feature type="domain" description="HTH araC/xylS-type" evidence="5">
    <location>
        <begin position="649"/>
        <end position="747"/>
    </location>
</feature>
<dbReference type="InterPro" id="IPR018062">
    <property type="entry name" value="HTH_AraC-typ_CS"/>
</dbReference>
<dbReference type="Proteomes" id="UP000658690">
    <property type="component" value="Unassembled WGS sequence"/>
</dbReference>
<comment type="caution">
    <text evidence="6">The sequence shown here is derived from an EMBL/GenBank/DDBJ whole genome shotgun (WGS) entry which is preliminary data.</text>
</comment>
<evidence type="ECO:0000256" key="2">
    <source>
        <dbReference type="ARBA" id="ARBA00023125"/>
    </source>
</evidence>
<evidence type="ECO:0000313" key="7">
    <source>
        <dbReference type="Proteomes" id="UP000658690"/>
    </source>
</evidence>
<keyword evidence="3" id="KW-0804">Transcription</keyword>
<evidence type="ECO:0000313" key="6">
    <source>
        <dbReference type="EMBL" id="NOU88359.1"/>
    </source>
</evidence>
<keyword evidence="4" id="KW-0472">Membrane</keyword>
<sequence length="749" mass="85965">MKWKPKKLFRKAAFRKHLILFFVTILIPAVLFLSFNLYRSSKQLTSEIENASANRLDRIGRHIDSLSENMNQLATQLSLTPSIYDLLNRPYDLSVYDYSVIKEQLRGWTTSNSIFYSLALYIYQNDMVLTTNEGLYKTSDYYDSAFITSLRQQSKERHTSWTGVRTVKGISGTPDEQMLTFARSIPATMQTPLGMLVIDIQKISFIQTLLNLPTDAAEPTLVLDPQNGLISHSIEGLDAEGLAQHLALGELRTDVMTIAGDRYFVTAHKGLTYGWTTLQLTPYHVYSDQMKVDVGRALFILLLIMLAGLGVSYLFASILYDPWRRMAEQLREFVIRPFDTGKTDDFRIVDDAIGNLISTVRQNVPIIRDHLVQELLHHHLPNDHDVIERFAQTGLRFEHPNFLVLLIAAETRVREDEQGNSVYLYSLAEGILTSHFSVAGTIIDRSMFGFILNLPSMVLQAEDQERLEQCYRQMKSEAQDRWSVWLHAVVGGVRSLEMVHEAYELARRAVTYKAFLVSSDMVYADGTREELKFDYPVSYQKLFLNTILAGDRQAAEDLVSQLFEKYIHQNRYSLPKLQQMIVMLMSHTLGSLVQEGYDIGELMDEVSLLNLQKYRDSTDLQSYIHATLDLMMDYVHEVRKERSFPPYIREALMYMEQHYERNIAISDVAEAVGISSGHLGRLFKAETGKAPLEYLTEYRLEQGKRLLGDASKSLQSISEAIGYNDVHTFIRFFKKYEGITPGEYRKKMM</sequence>
<dbReference type="RefSeq" id="WP_171691381.1">
    <property type="nucleotide sequence ID" value="NZ_WHOC01000111.1"/>
</dbReference>
<dbReference type="Pfam" id="PF12833">
    <property type="entry name" value="HTH_18"/>
    <property type="match status" value="1"/>
</dbReference>
<proteinExistence type="predicted"/>
<accession>A0ABX1Z7T2</accession>
<keyword evidence="1" id="KW-0805">Transcription regulation</keyword>
<feature type="transmembrane region" description="Helical" evidence="4">
    <location>
        <begin position="20"/>
        <end position="38"/>
    </location>
</feature>
<keyword evidence="7" id="KW-1185">Reference proteome</keyword>
<protein>
    <submittedName>
        <fullName evidence="6">Helix-turn-helix domain-containing protein</fullName>
    </submittedName>
</protein>
<dbReference type="PANTHER" id="PTHR43280">
    <property type="entry name" value="ARAC-FAMILY TRANSCRIPTIONAL REGULATOR"/>
    <property type="match status" value="1"/>
</dbReference>
<evidence type="ECO:0000256" key="4">
    <source>
        <dbReference type="SAM" id="Phobius"/>
    </source>
</evidence>
<evidence type="ECO:0000259" key="5">
    <source>
        <dbReference type="PROSITE" id="PS01124"/>
    </source>
</evidence>